<dbReference type="STRING" id="356660.SAMN05444336_10718"/>
<dbReference type="AlphaFoldDB" id="A0A1H3CWP8"/>
<reference evidence="2 3" key="1">
    <citation type="submission" date="2016-10" db="EMBL/GenBank/DDBJ databases">
        <authorList>
            <person name="de Groot N.N."/>
        </authorList>
    </citation>
    <scope>NUCLEOTIDE SEQUENCE [LARGE SCALE GENOMIC DNA]</scope>
    <source>
        <strain evidence="2 3">DSM 17890</strain>
    </source>
</reference>
<dbReference type="EMBL" id="FNMZ01000007">
    <property type="protein sequence ID" value="SDX58470.1"/>
    <property type="molecule type" value="Genomic_DNA"/>
</dbReference>
<gene>
    <name evidence="2" type="ORF">SAMN05444336_10718</name>
</gene>
<dbReference type="OrthoDB" id="9794157at2"/>
<protein>
    <submittedName>
        <fullName evidence="2">L-lactate dehydrogenase complex protein LldG</fullName>
    </submittedName>
</protein>
<dbReference type="InterPro" id="IPR024185">
    <property type="entry name" value="FTHF_cligase-like_sf"/>
</dbReference>
<dbReference type="Proteomes" id="UP000199118">
    <property type="component" value="Unassembled WGS sequence"/>
</dbReference>
<feature type="domain" description="LUD" evidence="1">
    <location>
        <begin position="127"/>
        <end position="220"/>
    </location>
</feature>
<dbReference type="InterPro" id="IPR037171">
    <property type="entry name" value="NagB/RpiA_transferase-like"/>
</dbReference>
<dbReference type="InterPro" id="IPR003741">
    <property type="entry name" value="LUD_dom"/>
</dbReference>
<name>A0A1H3CWP8_9RHOB</name>
<keyword evidence="3" id="KW-1185">Reference proteome</keyword>
<evidence type="ECO:0000313" key="2">
    <source>
        <dbReference type="EMBL" id="SDX58470.1"/>
    </source>
</evidence>
<evidence type="ECO:0000313" key="3">
    <source>
        <dbReference type="Proteomes" id="UP000199118"/>
    </source>
</evidence>
<evidence type="ECO:0000259" key="1">
    <source>
        <dbReference type="Pfam" id="PF02589"/>
    </source>
</evidence>
<dbReference type="PANTHER" id="PTHR43682:SF1">
    <property type="entry name" value="LACTATE UTILIZATION PROTEIN C"/>
    <property type="match status" value="1"/>
</dbReference>
<dbReference type="RefSeq" id="WP_092683768.1">
    <property type="nucleotide sequence ID" value="NZ_FNMZ01000007.1"/>
</dbReference>
<organism evidence="2 3">
    <name type="scientific">Albimonas donghaensis</name>
    <dbReference type="NCBI Taxonomy" id="356660"/>
    <lineage>
        <taxon>Bacteria</taxon>
        <taxon>Pseudomonadati</taxon>
        <taxon>Pseudomonadota</taxon>
        <taxon>Alphaproteobacteria</taxon>
        <taxon>Rhodobacterales</taxon>
        <taxon>Paracoccaceae</taxon>
        <taxon>Albimonas</taxon>
    </lineage>
</organism>
<proteinExistence type="predicted"/>
<accession>A0A1H3CWP8</accession>
<dbReference type="Pfam" id="PF02589">
    <property type="entry name" value="LUD_dom"/>
    <property type="match status" value="1"/>
</dbReference>
<dbReference type="SUPFAM" id="SSF100950">
    <property type="entry name" value="NagB/RpiA/CoA transferase-like"/>
    <property type="match status" value="1"/>
</dbReference>
<sequence length="222" mass="23827">MSGRVRILSRLRRSLSEEAGVTDEERREAVAARLRLAGAQTAPVPEIARTEGAAMLERFEAKLRGVDATVTRLGAMADLPGAMVEELRARNLPRAIRMGEEPDFAGLDWAELDATRGVGRLEEPATLSRGLCGVAETGTVALRSGPDNPVTLTFLGETHFMVLKASDVVPGLEEMWARVRRAGPMSRTVNLVTGPSRSADIGQVLQLGAHGPVAVHVFIVED</sequence>
<dbReference type="Gene3D" id="3.40.50.10420">
    <property type="entry name" value="NagB/RpiA/CoA transferase-like"/>
    <property type="match status" value="1"/>
</dbReference>
<dbReference type="PANTHER" id="PTHR43682">
    <property type="entry name" value="LACTATE UTILIZATION PROTEIN C"/>
    <property type="match status" value="1"/>
</dbReference>